<evidence type="ECO:0000256" key="3">
    <source>
        <dbReference type="ARBA" id="ARBA00023125"/>
    </source>
</evidence>
<feature type="domain" description="WRKY" evidence="7">
    <location>
        <begin position="158"/>
        <end position="223"/>
    </location>
</feature>
<dbReference type="Pfam" id="PF03106">
    <property type="entry name" value="WRKY"/>
    <property type="match status" value="1"/>
</dbReference>
<sequence>MSDTNEDPCHFNPLFAQFGDNQPPPAQNLPGFDASYNHTSLTEWLNGPCVDYNTQSTAFDVSCSSSSEVHHLADDGVLKNSCPRESRGTSETYPLTPNSSASSSSTEAAVFEDASNGKKDQQPRWCELVKEKSNTWSKPKRKGETKQKEPRYAFMTKSEIDHLEDGYRWRKYGQKAVKDSPFPRSYYRCTTQKCTVKKRVERSFEDPSIVITTYEGQHNHHSPTTLRGNAAALLSPLSTPQKLFGQILPNNQAHPSSFYVNHFTLYNQQQLKHRDYGLLQDIVPPFIDGREP</sequence>
<dbReference type="PANTHER" id="PTHR31221:SF358">
    <property type="entry name" value="WRKY TRANSCRIPTION FACTOR 71"/>
    <property type="match status" value="1"/>
</dbReference>
<dbReference type="SUPFAM" id="SSF118290">
    <property type="entry name" value="WRKY DNA-binding domain"/>
    <property type="match status" value="1"/>
</dbReference>
<feature type="region of interest" description="Disordered" evidence="6">
    <location>
        <begin position="78"/>
        <end position="124"/>
    </location>
</feature>
<evidence type="ECO:0000313" key="8">
    <source>
        <dbReference type="EMBL" id="KAK2977840.1"/>
    </source>
</evidence>
<keyword evidence="2" id="KW-0805">Transcription regulation</keyword>
<dbReference type="GO" id="GO:0043565">
    <property type="term" value="F:sequence-specific DNA binding"/>
    <property type="evidence" value="ECO:0007669"/>
    <property type="project" value="InterPro"/>
</dbReference>
<keyword evidence="5" id="KW-0539">Nucleus</keyword>
<feature type="compositionally biased region" description="Polar residues" evidence="6">
    <location>
        <begin position="89"/>
        <end position="98"/>
    </location>
</feature>
<evidence type="ECO:0000256" key="4">
    <source>
        <dbReference type="ARBA" id="ARBA00023163"/>
    </source>
</evidence>
<dbReference type="InterPro" id="IPR036576">
    <property type="entry name" value="WRKY_dom_sf"/>
</dbReference>
<dbReference type="FunFam" id="2.20.25.80:FF:000003">
    <property type="entry name" value="WRKY transcription factor 57"/>
    <property type="match status" value="1"/>
</dbReference>
<name>A0AA88R9L1_9ASTE</name>
<dbReference type="EMBL" id="JAVXUO010001943">
    <property type="protein sequence ID" value="KAK2977840.1"/>
    <property type="molecule type" value="Genomic_DNA"/>
</dbReference>
<dbReference type="PANTHER" id="PTHR31221">
    <property type="entry name" value="WRKY TRANSCRIPTION FACTOR PROTEIN 1-RELATED"/>
    <property type="match status" value="1"/>
</dbReference>
<gene>
    <name evidence="8" type="ORF">RJ640_012086</name>
</gene>
<feature type="region of interest" description="Disordered" evidence="6">
    <location>
        <begin position="130"/>
        <end position="149"/>
    </location>
</feature>
<dbReference type="Gene3D" id="2.20.25.80">
    <property type="entry name" value="WRKY domain"/>
    <property type="match status" value="1"/>
</dbReference>
<feature type="compositionally biased region" description="Basic and acidic residues" evidence="6">
    <location>
        <begin position="115"/>
        <end position="124"/>
    </location>
</feature>
<keyword evidence="3" id="KW-0238">DNA-binding</keyword>
<evidence type="ECO:0000256" key="2">
    <source>
        <dbReference type="ARBA" id="ARBA00023015"/>
    </source>
</evidence>
<dbReference type="InterPro" id="IPR003657">
    <property type="entry name" value="WRKY_dom"/>
</dbReference>
<comment type="caution">
    <text evidence="8">The sequence shown here is derived from an EMBL/GenBank/DDBJ whole genome shotgun (WGS) entry which is preliminary data.</text>
</comment>
<dbReference type="GO" id="GO:0003700">
    <property type="term" value="F:DNA-binding transcription factor activity"/>
    <property type="evidence" value="ECO:0007669"/>
    <property type="project" value="InterPro"/>
</dbReference>
<keyword evidence="4" id="KW-0804">Transcription</keyword>
<comment type="subcellular location">
    <subcellularLocation>
        <location evidence="1">Nucleus</location>
    </subcellularLocation>
</comment>
<dbReference type="PROSITE" id="PS50811">
    <property type="entry name" value="WRKY"/>
    <property type="match status" value="1"/>
</dbReference>
<organism evidence="8 9">
    <name type="scientific">Escallonia rubra</name>
    <dbReference type="NCBI Taxonomy" id="112253"/>
    <lineage>
        <taxon>Eukaryota</taxon>
        <taxon>Viridiplantae</taxon>
        <taxon>Streptophyta</taxon>
        <taxon>Embryophyta</taxon>
        <taxon>Tracheophyta</taxon>
        <taxon>Spermatophyta</taxon>
        <taxon>Magnoliopsida</taxon>
        <taxon>eudicotyledons</taxon>
        <taxon>Gunneridae</taxon>
        <taxon>Pentapetalae</taxon>
        <taxon>asterids</taxon>
        <taxon>campanulids</taxon>
        <taxon>Escalloniales</taxon>
        <taxon>Escalloniaceae</taxon>
        <taxon>Escallonia</taxon>
    </lineage>
</organism>
<proteinExistence type="predicted"/>
<dbReference type="Proteomes" id="UP001187471">
    <property type="component" value="Unassembled WGS sequence"/>
</dbReference>
<reference evidence="8" key="1">
    <citation type="submission" date="2022-12" db="EMBL/GenBank/DDBJ databases">
        <title>Draft genome assemblies for two species of Escallonia (Escalloniales).</title>
        <authorList>
            <person name="Chanderbali A."/>
            <person name="Dervinis C."/>
            <person name="Anghel I."/>
            <person name="Soltis D."/>
            <person name="Soltis P."/>
            <person name="Zapata F."/>
        </authorList>
    </citation>
    <scope>NUCLEOTIDE SEQUENCE</scope>
    <source>
        <strain evidence="8">UCBG92.1500</strain>
        <tissue evidence="8">Leaf</tissue>
    </source>
</reference>
<dbReference type="GO" id="GO:0005634">
    <property type="term" value="C:nucleus"/>
    <property type="evidence" value="ECO:0007669"/>
    <property type="project" value="UniProtKB-SubCell"/>
</dbReference>
<dbReference type="InterPro" id="IPR044810">
    <property type="entry name" value="WRKY_plant"/>
</dbReference>
<evidence type="ECO:0000259" key="7">
    <source>
        <dbReference type="PROSITE" id="PS50811"/>
    </source>
</evidence>
<dbReference type="SMART" id="SM00774">
    <property type="entry name" value="WRKY"/>
    <property type="match status" value="1"/>
</dbReference>
<evidence type="ECO:0000256" key="5">
    <source>
        <dbReference type="ARBA" id="ARBA00023242"/>
    </source>
</evidence>
<evidence type="ECO:0000313" key="9">
    <source>
        <dbReference type="Proteomes" id="UP001187471"/>
    </source>
</evidence>
<dbReference type="AlphaFoldDB" id="A0AA88R9L1"/>
<protein>
    <recommendedName>
        <fullName evidence="7">WRKY domain-containing protein</fullName>
    </recommendedName>
</protein>
<evidence type="ECO:0000256" key="1">
    <source>
        <dbReference type="ARBA" id="ARBA00004123"/>
    </source>
</evidence>
<feature type="compositionally biased region" description="Basic and acidic residues" evidence="6">
    <location>
        <begin position="78"/>
        <end position="88"/>
    </location>
</feature>
<accession>A0AA88R9L1</accession>
<evidence type="ECO:0000256" key="6">
    <source>
        <dbReference type="SAM" id="MobiDB-lite"/>
    </source>
</evidence>
<keyword evidence="9" id="KW-1185">Reference proteome</keyword>